<comment type="caution">
    <text evidence="3">The sequence shown here is derived from an EMBL/GenBank/DDBJ whole genome shotgun (WGS) entry which is preliminary data.</text>
</comment>
<dbReference type="GO" id="GO:0005524">
    <property type="term" value="F:ATP binding"/>
    <property type="evidence" value="ECO:0007669"/>
    <property type="project" value="UniProtKB-UniRule"/>
</dbReference>
<dbReference type="GO" id="GO:0004672">
    <property type="term" value="F:protein kinase activity"/>
    <property type="evidence" value="ECO:0007669"/>
    <property type="project" value="InterPro"/>
</dbReference>
<dbReference type="InterPro" id="IPR000719">
    <property type="entry name" value="Prot_kinase_dom"/>
</dbReference>
<feature type="domain" description="Protein kinase" evidence="2">
    <location>
        <begin position="29"/>
        <end position="71"/>
    </location>
</feature>
<reference evidence="3 4" key="1">
    <citation type="journal article" date="2019" name="Sci. Data">
        <title>Hybrid genome assembly and annotation of Danionella translucida.</title>
        <authorList>
            <person name="Kadobianskyi M."/>
            <person name="Schulze L."/>
            <person name="Schuelke M."/>
            <person name="Judkewitz B."/>
        </authorList>
    </citation>
    <scope>NUCLEOTIDE SEQUENCE [LARGE SCALE GENOMIC DNA]</scope>
    <source>
        <strain evidence="3 4">Bolton</strain>
    </source>
</reference>
<evidence type="ECO:0000313" key="4">
    <source>
        <dbReference type="Proteomes" id="UP000316079"/>
    </source>
</evidence>
<dbReference type="InterPro" id="IPR011009">
    <property type="entry name" value="Kinase-like_dom_sf"/>
</dbReference>
<evidence type="ECO:0000313" key="3">
    <source>
        <dbReference type="EMBL" id="TRY95594.1"/>
    </source>
</evidence>
<dbReference type="AlphaFoldDB" id="A0A553R055"/>
<keyword evidence="1" id="KW-0547">Nucleotide-binding</keyword>
<sequence length="71" mass="7650">KAEGNVAGLSSVPVATDYKPRNGDVKTFYTFESVLGKGSFGAVYKANRKSDGKKVAIKHLPKNEYVTSVEV</sequence>
<evidence type="ECO:0000256" key="1">
    <source>
        <dbReference type="PROSITE-ProRule" id="PRU10141"/>
    </source>
</evidence>
<dbReference type="Gene3D" id="3.30.200.20">
    <property type="entry name" value="Phosphorylase Kinase, domain 1"/>
    <property type="match status" value="1"/>
</dbReference>
<keyword evidence="1" id="KW-0067">ATP-binding</keyword>
<organism evidence="3 4">
    <name type="scientific">Danionella cerebrum</name>
    <dbReference type="NCBI Taxonomy" id="2873325"/>
    <lineage>
        <taxon>Eukaryota</taxon>
        <taxon>Metazoa</taxon>
        <taxon>Chordata</taxon>
        <taxon>Craniata</taxon>
        <taxon>Vertebrata</taxon>
        <taxon>Euteleostomi</taxon>
        <taxon>Actinopterygii</taxon>
        <taxon>Neopterygii</taxon>
        <taxon>Teleostei</taxon>
        <taxon>Ostariophysi</taxon>
        <taxon>Cypriniformes</taxon>
        <taxon>Danionidae</taxon>
        <taxon>Danioninae</taxon>
        <taxon>Danionella</taxon>
    </lineage>
</organism>
<keyword evidence="4" id="KW-1185">Reference proteome</keyword>
<dbReference type="EMBL" id="SRMA01025354">
    <property type="protein sequence ID" value="TRY95594.1"/>
    <property type="molecule type" value="Genomic_DNA"/>
</dbReference>
<dbReference type="InterPro" id="IPR017441">
    <property type="entry name" value="Protein_kinase_ATP_BS"/>
</dbReference>
<dbReference type="Proteomes" id="UP000316079">
    <property type="component" value="Unassembled WGS sequence"/>
</dbReference>
<name>A0A553R055_9TELE</name>
<dbReference type="PROSITE" id="PS50011">
    <property type="entry name" value="PROTEIN_KINASE_DOM"/>
    <property type="match status" value="1"/>
</dbReference>
<dbReference type="PROSITE" id="PS00107">
    <property type="entry name" value="PROTEIN_KINASE_ATP"/>
    <property type="match status" value="1"/>
</dbReference>
<protein>
    <recommendedName>
        <fullName evidence="2">Protein kinase domain-containing protein</fullName>
    </recommendedName>
</protein>
<dbReference type="SUPFAM" id="SSF56112">
    <property type="entry name" value="Protein kinase-like (PK-like)"/>
    <property type="match status" value="1"/>
</dbReference>
<gene>
    <name evidence="3" type="ORF">DNTS_018374</name>
</gene>
<proteinExistence type="predicted"/>
<feature type="non-terminal residue" evidence="3">
    <location>
        <position position="71"/>
    </location>
</feature>
<feature type="non-terminal residue" evidence="3">
    <location>
        <position position="1"/>
    </location>
</feature>
<dbReference type="OrthoDB" id="10020333at2759"/>
<feature type="binding site" evidence="1">
    <location>
        <position position="58"/>
    </location>
    <ligand>
        <name>ATP</name>
        <dbReference type="ChEBI" id="CHEBI:30616"/>
    </ligand>
</feature>
<evidence type="ECO:0000259" key="2">
    <source>
        <dbReference type="PROSITE" id="PS50011"/>
    </source>
</evidence>
<accession>A0A553R055</accession>